<evidence type="ECO:0000313" key="5">
    <source>
        <dbReference type="Proteomes" id="UP000620124"/>
    </source>
</evidence>
<feature type="repeat" description="ANK" evidence="3">
    <location>
        <begin position="183"/>
        <end position="215"/>
    </location>
</feature>
<organism evidence="4 5">
    <name type="scientific">Mycena venus</name>
    <dbReference type="NCBI Taxonomy" id="2733690"/>
    <lineage>
        <taxon>Eukaryota</taxon>
        <taxon>Fungi</taxon>
        <taxon>Dikarya</taxon>
        <taxon>Basidiomycota</taxon>
        <taxon>Agaricomycotina</taxon>
        <taxon>Agaricomycetes</taxon>
        <taxon>Agaricomycetidae</taxon>
        <taxon>Agaricales</taxon>
        <taxon>Marasmiineae</taxon>
        <taxon>Mycenaceae</taxon>
        <taxon>Mycena</taxon>
    </lineage>
</organism>
<dbReference type="EMBL" id="JACAZI010000007">
    <property type="protein sequence ID" value="KAF7356127.1"/>
    <property type="molecule type" value="Genomic_DNA"/>
</dbReference>
<dbReference type="Gene3D" id="1.25.40.20">
    <property type="entry name" value="Ankyrin repeat-containing domain"/>
    <property type="match status" value="1"/>
</dbReference>
<accession>A0A8H7D1N1</accession>
<dbReference type="PROSITE" id="PS50297">
    <property type="entry name" value="ANK_REP_REGION"/>
    <property type="match status" value="1"/>
</dbReference>
<keyword evidence="1" id="KW-0677">Repeat</keyword>
<reference evidence="4" key="1">
    <citation type="submission" date="2020-05" db="EMBL/GenBank/DDBJ databases">
        <title>Mycena genomes resolve the evolution of fungal bioluminescence.</title>
        <authorList>
            <person name="Tsai I.J."/>
        </authorList>
    </citation>
    <scope>NUCLEOTIDE SEQUENCE</scope>
    <source>
        <strain evidence="4">CCC161011</strain>
    </source>
</reference>
<dbReference type="Proteomes" id="UP000620124">
    <property type="component" value="Unassembled WGS sequence"/>
</dbReference>
<dbReference type="SMART" id="SM00248">
    <property type="entry name" value="ANK"/>
    <property type="match status" value="3"/>
</dbReference>
<dbReference type="GO" id="GO:0032259">
    <property type="term" value="P:methylation"/>
    <property type="evidence" value="ECO:0007669"/>
    <property type="project" value="UniProtKB-KW"/>
</dbReference>
<keyword evidence="4" id="KW-0489">Methyltransferase</keyword>
<dbReference type="AlphaFoldDB" id="A0A8H7D1N1"/>
<dbReference type="SUPFAM" id="SSF48403">
    <property type="entry name" value="Ankyrin repeat"/>
    <property type="match status" value="1"/>
</dbReference>
<sequence>MSKDDFEEFPPELILLLSNFLSTPSLNALGSTCRRVHEILQPELESRITPEFALDLLHWAVRASKPHIVAKLLSPPHLVPPEKDNVYLSETDLLVAAKARNTEIARLLLEAGANAAATCGEDDDTALQAATGNGDFEMTKLLLDHGALVDDWALQRACAMGNLGMVKLFLDWGAGANNTPSGKLRSALGTAVRYRRLDVVRYLLDHGADATATVSLYSYSEGGPPPPLRANLLGGRKIQTRSGEGLPLSEEQRVLMAILLSHGASKDTTMATISQHLAALAEEAKHTEEEFLEVTAGMIKEAEGAIPAVVGRAKESTSGI</sequence>
<evidence type="ECO:0000256" key="1">
    <source>
        <dbReference type="ARBA" id="ARBA00022737"/>
    </source>
</evidence>
<evidence type="ECO:0000256" key="3">
    <source>
        <dbReference type="PROSITE-ProRule" id="PRU00023"/>
    </source>
</evidence>
<dbReference type="Pfam" id="PF12796">
    <property type="entry name" value="Ank_2"/>
    <property type="match status" value="2"/>
</dbReference>
<keyword evidence="4" id="KW-0808">Transferase</keyword>
<proteinExistence type="predicted"/>
<dbReference type="OrthoDB" id="194358at2759"/>
<evidence type="ECO:0000256" key="2">
    <source>
        <dbReference type="ARBA" id="ARBA00023043"/>
    </source>
</evidence>
<protein>
    <submittedName>
        <fullName evidence="4">O-methyltransferase family 3 protein</fullName>
    </submittedName>
</protein>
<dbReference type="GO" id="GO:0008168">
    <property type="term" value="F:methyltransferase activity"/>
    <property type="evidence" value="ECO:0007669"/>
    <property type="project" value="UniProtKB-KW"/>
</dbReference>
<dbReference type="PROSITE" id="PS50088">
    <property type="entry name" value="ANK_REPEAT"/>
    <property type="match status" value="2"/>
</dbReference>
<name>A0A8H7D1N1_9AGAR</name>
<keyword evidence="2 3" id="KW-0040">ANK repeat</keyword>
<gene>
    <name evidence="4" type="ORF">MVEN_00943300</name>
</gene>
<dbReference type="PANTHER" id="PTHR24171:SF9">
    <property type="entry name" value="ANKYRIN REPEAT DOMAIN-CONTAINING PROTEIN 39"/>
    <property type="match status" value="1"/>
</dbReference>
<dbReference type="InterPro" id="IPR036770">
    <property type="entry name" value="Ankyrin_rpt-contain_sf"/>
</dbReference>
<keyword evidence="5" id="KW-1185">Reference proteome</keyword>
<feature type="repeat" description="ANK" evidence="3">
    <location>
        <begin position="122"/>
        <end position="150"/>
    </location>
</feature>
<dbReference type="PANTHER" id="PTHR24171">
    <property type="entry name" value="ANKYRIN REPEAT DOMAIN-CONTAINING PROTEIN 39-RELATED"/>
    <property type="match status" value="1"/>
</dbReference>
<comment type="caution">
    <text evidence="4">The sequence shown here is derived from an EMBL/GenBank/DDBJ whole genome shotgun (WGS) entry which is preliminary data.</text>
</comment>
<evidence type="ECO:0000313" key="4">
    <source>
        <dbReference type="EMBL" id="KAF7356127.1"/>
    </source>
</evidence>
<dbReference type="InterPro" id="IPR002110">
    <property type="entry name" value="Ankyrin_rpt"/>
</dbReference>